<sequence>MIVVWTMSLCHRSFALFAYQINATQRLQLACLLSDRGLQFPRSSKWHFRKLARNPISDLCTSPLFLLLQRFDECSSNQLQFVADCENELNGDSWLCFIPFAASNRGHGSVDWAR</sequence>
<dbReference type="EMBL" id="AFAR01000003">
    <property type="protein sequence ID" value="EGF29892.1"/>
    <property type="molecule type" value="Genomic_DNA"/>
</dbReference>
<reference evidence="1 2" key="1">
    <citation type="journal article" date="2013" name="Mar. Genomics">
        <title>Expression of sulfatases in Rhodopirellula baltica and the diversity of sulfatases in the genus Rhodopirellula.</title>
        <authorList>
            <person name="Wegner C.E."/>
            <person name="Richter-Heitmann T."/>
            <person name="Klindworth A."/>
            <person name="Klockow C."/>
            <person name="Richter M."/>
            <person name="Achstetter T."/>
            <person name="Glockner F.O."/>
            <person name="Harder J."/>
        </authorList>
    </citation>
    <scope>NUCLEOTIDE SEQUENCE [LARGE SCALE GENOMIC DNA]</scope>
    <source>
        <strain evidence="1 2">WH47</strain>
    </source>
</reference>
<comment type="caution">
    <text evidence="1">The sequence shown here is derived from an EMBL/GenBank/DDBJ whole genome shotgun (WGS) entry which is preliminary data.</text>
</comment>
<protein>
    <submittedName>
        <fullName evidence="1">Uncharacterized protein</fullName>
    </submittedName>
</protein>
<dbReference type="AlphaFoldDB" id="F2AKB5"/>
<evidence type="ECO:0000313" key="1">
    <source>
        <dbReference type="EMBL" id="EGF29892.1"/>
    </source>
</evidence>
<name>F2AKB5_RHOBT</name>
<dbReference type="Proteomes" id="UP000006222">
    <property type="component" value="Unassembled WGS sequence"/>
</dbReference>
<gene>
    <name evidence="1" type="ORF">RBWH47_02234</name>
</gene>
<proteinExistence type="predicted"/>
<organism evidence="1 2">
    <name type="scientific">Rhodopirellula baltica WH47</name>
    <dbReference type="NCBI Taxonomy" id="991778"/>
    <lineage>
        <taxon>Bacteria</taxon>
        <taxon>Pseudomonadati</taxon>
        <taxon>Planctomycetota</taxon>
        <taxon>Planctomycetia</taxon>
        <taxon>Pirellulales</taxon>
        <taxon>Pirellulaceae</taxon>
        <taxon>Rhodopirellula</taxon>
    </lineage>
</organism>
<evidence type="ECO:0000313" key="2">
    <source>
        <dbReference type="Proteomes" id="UP000006222"/>
    </source>
</evidence>
<accession>F2AKB5</accession>